<keyword evidence="6" id="KW-0863">Zinc-finger</keyword>
<evidence type="ECO:0000313" key="10">
    <source>
        <dbReference type="EMBL" id="KAG6011695.1"/>
    </source>
</evidence>
<feature type="compositionally biased region" description="Basic and acidic residues" evidence="7">
    <location>
        <begin position="523"/>
        <end position="542"/>
    </location>
</feature>
<feature type="signal peptide" evidence="8">
    <location>
        <begin position="1"/>
        <end position="20"/>
    </location>
</feature>
<feature type="region of interest" description="Disordered" evidence="7">
    <location>
        <begin position="580"/>
        <end position="651"/>
    </location>
</feature>
<evidence type="ECO:0000256" key="5">
    <source>
        <dbReference type="ARBA" id="ARBA00023242"/>
    </source>
</evidence>
<sequence length="1885" mass="209094">MAWELEGLILHLLMLISCAGEKGCPVKDIFNEIKGSSSISGMRSRNAGEPLSDHAVSTIWNWLVARSDVSVGHGREYNEVPLEKLLQLSDASAHELKTSGEVTATSSSHTSSASASNNPAPISSPVINVFVSEDTMWELITGHTVNYKRVPGLEWLLLLGIASTKSQGILQGDLGRLVEQDKRSVPKRTDALLKKGYIVKRTTLVRGTKTSKLWLKSFAPPLTKEGENQTLECEEEMNITSQSLTANLDQVPWHTRWTGDSMDFHALATTIMAVTKEWQVIRLQDLKAKLGVLGLRWQMKIVSKICRFLNSCGAIQYVAAKLDNKVYKDCIKFNQDMSAKDWAAFLATGKRSTKPVRAALSGVAERADPEWQADISQVNGARLGECPPWTVDEPLPQKITRCAQSFGPVGVTNPEIYVLTLGPTFNRYISSLTSCMATSNVQPPELMHFQLKSEHIRVGKVASYRFCTPQVPQTSMLAGMHESLEMSRNSAYGFSSGSWKPGLSGTDVTLSTICGLVKPRSMGRNEEKPRGRPKKKLPEKTPSKSTEPETPLPKPQSVLRADELLITLRVSTGALQSIVSSDRSVETGTSPSLKRQSEKVANAQAPRSNLPIDPYDNSDHDNRSGSVSRGSRARGRGRGRPTQAKSNADVSSVRPWTCEKCGRSWKNDIGLKYHLEKSHTPCNPQYGSLMQLTSAQDKCPTSSNHRIEESVDPGSAIGSTETKRPIAPYDSLELAVVSPEPNLSGHRAEQIPIDDALSTNQDPTARKADTTIASSPANGTVKSWRRRMTVSYEAVKFSLPKVDQGLLLPRATETHNQGLILHNHTRSDAGTIGNNVSSKNVGCILNLAKSSTATSKTSVYPEEPLEGQDGTTLVDVTDVTANQAESVGSQIDGSKCKAESVLRPKRGLKPSKTKTKNSHPELRLLIQRLLKEQHGAVLGGKPLWDSVLALWNREFIEKAAPGKTQFQSTLDVLLKDGIVVEHWHAFRELSGSFSKCQLLTSPGVDAFSPESLKLLEKVKRPPPTAHGEIVLNSDTNDGLSEVKVGGRGRRALAKEVATLRAPVYVAQVAAKKDQESENRDRVKRQRHWGTSDGTEHVASTPSSKRQKVCQADSLGSPPDFLESQDEFSRYLYGTAPALRLQFLEPNDFLGQDAPDMEFLQNLSCDTTQMAVQDHLTQEPIPKDGIPTNLPNSFGNGAGSEIRHGSVTVLRGSKGSWLALDSQYFEQIDGSFTTRGWMPDTQWLGWESFALNLEKQFGCIEPTPGFADIPDLDRYRRFLDALRTCFEMEMRFPVMSVKSRPRPAGPHNIFVRFGGGIVNMEAESCRLIWPANGQLNWSSGEFNSAETEYTSSSDDSELDWEASTSAAKTRSHTYPVGRAETASHVKAKRVALVTRALTSLPGVRVEASVNDDVDREDYPFDSPNELIAAFIAVRTLMGGTDKSVDWGLLMFIFPNASLQRLRKFWDVCRKQQGPYISTLTRAFQERYLAAIEREDVPMIDFDKPQDYDWAGLIRWTVDIPRQEGFEIPRSRTLFDGRFSLTDSKAAADDWRERFFHVQASVFARFEAVTSLPAAFPLVDPYDDETEKSQSSRRDDLDIARSWVKSLCVTEDGKYSVENIRDKFLTLLPGNKRMVSIVFKEAIDQLTKQRIICKSKKPPLGGRPYRLNEGYLAILGKLAQNAKYDDAARFKIKLDVAFRKYGKLAIPYSFSDGAMMALTNLSAAGRIQLVPTNLPYIPFGFEPGNYESRKYPKSYYHFGLEAVPTETYLFNEQIDVVRTACATPPPLAGGRGELPQWVDIFGQLNQGRWSEVLGAFCFAIATRGSMDNRGICSTLQPILDEFEVRLIMHWGERTGVLTDFSDGIGSLVGEWWWLVVPWLRMRHFHKT</sequence>
<evidence type="ECO:0000259" key="9">
    <source>
        <dbReference type="PROSITE" id="PS50157"/>
    </source>
</evidence>
<comment type="subcellular location">
    <subcellularLocation>
        <location evidence="1">Nucleus</location>
    </subcellularLocation>
</comment>
<dbReference type="OrthoDB" id="5403573at2759"/>
<keyword evidence="6" id="KW-0862">Zinc</keyword>
<comment type="caution">
    <text evidence="10">The sequence shown here is derived from an EMBL/GenBank/DDBJ whole genome shotgun (WGS) entry which is preliminary data.</text>
</comment>
<keyword evidence="11" id="KW-1185">Reference proteome</keyword>
<feature type="compositionally biased region" description="Polar residues" evidence="7">
    <location>
        <begin position="580"/>
        <end position="594"/>
    </location>
</feature>
<evidence type="ECO:0000256" key="7">
    <source>
        <dbReference type="SAM" id="MobiDB-lite"/>
    </source>
</evidence>
<dbReference type="Pfam" id="PF04182">
    <property type="entry name" value="B-block_TFIIIC"/>
    <property type="match status" value="1"/>
</dbReference>
<gene>
    <name evidence="10" type="ORF">E4U43_008169</name>
</gene>
<dbReference type="InterPro" id="IPR013087">
    <property type="entry name" value="Znf_C2H2_type"/>
</dbReference>
<feature type="compositionally biased region" description="Basic and acidic residues" evidence="7">
    <location>
        <begin position="1070"/>
        <end position="1080"/>
    </location>
</feature>
<protein>
    <recommendedName>
        <fullName evidence="9">C2H2-type domain-containing protein</fullName>
    </recommendedName>
</protein>
<reference evidence="10" key="1">
    <citation type="journal article" date="2020" name="bioRxiv">
        <title>Whole genome comparisons of ergot fungi reveals the divergence and evolution of species within the genus Claviceps are the result of varying mechanisms driving genome evolution and host range expansion.</title>
        <authorList>
            <person name="Wyka S.A."/>
            <person name="Mondo S.J."/>
            <person name="Liu M."/>
            <person name="Dettman J."/>
            <person name="Nalam V."/>
            <person name="Broders K.D."/>
        </authorList>
    </citation>
    <scope>NUCLEOTIDE SEQUENCE</scope>
    <source>
        <strain evidence="10">CCC 602</strain>
    </source>
</reference>
<feature type="region of interest" description="Disordered" evidence="7">
    <location>
        <begin position="1070"/>
        <end position="1117"/>
    </location>
</feature>
<dbReference type="PROSITE" id="PS00028">
    <property type="entry name" value="ZINC_FINGER_C2H2_1"/>
    <property type="match status" value="1"/>
</dbReference>
<feature type="domain" description="C2H2-type" evidence="9">
    <location>
        <begin position="656"/>
        <end position="684"/>
    </location>
</feature>
<dbReference type="GO" id="GO:0003677">
    <property type="term" value="F:DNA binding"/>
    <property type="evidence" value="ECO:0007669"/>
    <property type="project" value="UniProtKB-KW"/>
</dbReference>
<dbReference type="GO" id="GO:0005634">
    <property type="term" value="C:nucleus"/>
    <property type="evidence" value="ECO:0007669"/>
    <property type="project" value="UniProtKB-SubCell"/>
</dbReference>
<evidence type="ECO:0000313" key="11">
    <source>
        <dbReference type="Proteomes" id="UP000748025"/>
    </source>
</evidence>
<evidence type="ECO:0000256" key="6">
    <source>
        <dbReference type="PROSITE-ProRule" id="PRU00042"/>
    </source>
</evidence>
<keyword evidence="6" id="KW-0479">Metal-binding</keyword>
<feature type="region of interest" description="Disordered" evidence="7">
    <location>
        <begin position="697"/>
        <end position="722"/>
    </location>
</feature>
<evidence type="ECO:0000256" key="8">
    <source>
        <dbReference type="SAM" id="SignalP"/>
    </source>
</evidence>
<dbReference type="Pfam" id="PF20222">
    <property type="entry name" value="DUF6581"/>
    <property type="match status" value="1"/>
</dbReference>
<dbReference type="PROSITE" id="PS50157">
    <property type="entry name" value="ZINC_FINGER_C2H2_2"/>
    <property type="match status" value="1"/>
</dbReference>
<keyword evidence="5" id="KW-0539">Nucleus</keyword>
<feature type="region of interest" description="Disordered" evidence="7">
    <location>
        <begin position="97"/>
        <end position="119"/>
    </location>
</feature>
<dbReference type="InterPro" id="IPR044210">
    <property type="entry name" value="Tfc3-like"/>
</dbReference>
<dbReference type="PANTHER" id="PTHR15180">
    <property type="entry name" value="GENERAL TRANSCRIPTION FACTOR 3C POLYPEPTIDE 1"/>
    <property type="match status" value="1"/>
</dbReference>
<evidence type="ECO:0000256" key="2">
    <source>
        <dbReference type="ARBA" id="ARBA00022553"/>
    </source>
</evidence>
<dbReference type="GO" id="GO:0042791">
    <property type="term" value="P:5S class rRNA transcription by RNA polymerase III"/>
    <property type="evidence" value="ECO:0007669"/>
    <property type="project" value="TreeGrafter"/>
</dbReference>
<keyword evidence="2" id="KW-0597">Phosphoprotein</keyword>
<dbReference type="Proteomes" id="UP000748025">
    <property type="component" value="Unassembled WGS sequence"/>
</dbReference>
<dbReference type="InterPro" id="IPR046488">
    <property type="entry name" value="Sfc3/Tfc3_C"/>
</dbReference>
<keyword evidence="8" id="KW-0732">Signal</keyword>
<feature type="chain" id="PRO_5040381142" description="C2H2-type domain-containing protein" evidence="8">
    <location>
        <begin position="21"/>
        <end position="1885"/>
    </location>
</feature>
<dbReference type="GO" id="GO:0006384">
    <property type="term" value="P:transcription initiation at RNA polymerase III promoter"/>
    <property type="evidence" value="ECO:0007669"/>
    <property type="project" value="InterPro"/>
</dbReference>
<dbReference type="GO" id="GO:0000127">
    <property type="term" value="C:transcription factor TFIIIC complex"/>
    <property type="evidence" value="ECO:0007669"/>
    <property type="project" value="InterPro"/>
</dbReference>
<proteinExistence type="predicted"/>
<evidence type="ECO:0000256" key="1">
    <source>
        <dbReference type="ARBA" id="ARBA00004123"/>
    </source>
</evidence>
<evidence type="ECO:0000256" key="4">
    <source>
        <dbReference type="ARBA" id="ARBA00023163"/>
    </source>
</evidence>
<keyword evidence="4" id="KW-0804">Transcription</keyword>
<dbReference type="InterPro" id="IPR007309">
    <property type="entry name" value="TFIIIC_Bblock-bd"/>
</dbReference>
<organism evidence="10 11">
    <name type="scientific">Claviceps pusilla</name>
    <dbReference type="NCBI Taxonomy" id="123648"/>
    <lineage>
        <taxon>Eukaryota</taxon>
        <taxon>Fungi</taxon>
        <taxon>Dikarya</taxon>
        <taxon>Ascomycota</taxon>
        <taxon>Pezizomycotina</taxon>
        <taxon>Sordariomycetes</taxon>
        <taxon>Hypocreomycetidae</taxon>
        <taxon>Hypocreales</taxon>
        <taxon>Clavicipitaceae</taxon>
        <taxon>Claviceps</taxon>
    </lineage>
</organism>
<keyword evidence="3" id="KW-0238">DNA-binding</keyword>
<accession>A0A9P7NDN3</accession>
<dbReference type="PANTHER" id="PTHR15180:SF1">
    <property type="entry name" value="GENERAL TRANSCRIPTION FACTOR 3C POLYPEPTIDE 1"/>
    <property type="match status" value="1"/>
</dbReference>
<feature type="region of interest" description="Disordered" evidence="7">
    <location>
        <begin position="515"/>
        <end position="558"/>
    </location>
</feature>
<dbReference type="GO" id="GO:0008270">
    <property type="term" value="F:zinc ion binding"/>
    <property type="evidence" value="ECO:0007669"/>
    <property type="project" value="UniProtKB-KW"/>
</dbReference>
<name>A0A9P7NDN3_9HYPO</name>
<dbReference type="EMBL" id="SRPW01000842">
    <property type="protein sequence ID" value="KAG6011695.1"/>
    <property type="molecule type" value="Genomic_DNA"/>
</dbReference>
<evidence type="ECO:0000256" key="3">
    <source>
        <dbReference type="ARBA" id="ARBA00023125"/>
    </source>
</evidence>
<feature type="compositionally biased region" description="Low complexity" evidence="7">
    <location>
        <begin position="102"/>
        <end position="119"/>
    </location>
</feature>